<dbReference type="EMBL" id="UINC01005798">
    <property type="protein sequence ID" value="SVA23610.1"/>
    <property type="molecule type" value="Genomic_DNA"/>
</dbReference>
<sequence>MSHTWLLRDAKLLTAFFIAPFELKKLVVAGPLGKL</sequence>
<name>A0A381U5U0_9ZZZZ</name>
<protein>
    <submittedName>
        <fullName evidence="1">Uncharacterized protein</fullName>
    </submittedName>
</protein>
<reference evidence="1" key="1">
    <citation type="submission" date="2018-05" db="EMBL/GenBank/DDBJ databases">
        <authorList>
            <person name="Lanie J.A."/>
            <person name="Ng W.-L."/>
            <person name="Kazmierczak K.M."/>
            <person name="Andrzejewski T.M."/>
            <person name="Davidsen T.M."/>
            <person name="Wayne K.J."/>
            <person name="Tettelin H."/>
            <person name="Glass J.I."/>
            <person name="Rusch D."/>
            <person name="Podicherti R."/>
            <person name="Tsui H.-C.T."/>
            <person name="Winkler M.E."/>
        </authorList>
    </citation>
    <scope>NUCLEOTIDE SEQUENCE</scope>
</reference>
<dbReference type="AlphaFoldDB" id="A0A381U5U0"/>
<accession>A0A381U5U0</accession>
<gene>
    <name evidence="1" type="ORF">METZ01_LOCUS76464</name>
</gene>
<organism evidence="1">
    <name type="scientific">marine metagenome</name>
    <dbReference type="NCBI Taxonomy" id="408172"/>
    <lineage>
        <taxon>unclassified sequences</taxon>
        <taxon>metagenomes</taxon>
        <taxon>ecological metagenomes</taxon>
    </lineage>
</organism>
<proteinExistence type="predicted"/>
<evidence type="ECO:0000313" key="1">
    <source>
        <dbReference type="EMBL" id="SVA23610.1"/>
    </source>
</evidence>